<protein>
    <recommendedName>
        <fullName evidence="3">Mandelate racemase/muconate lactonizing enzyme C-terminal domain-containing protein</fullName>
    </recommendedName>
</protein>
<dbReference type="InterPro" id="IPR018110">
    <property type="entry name" value="Mandel_Rmase/mucon_lact_enz_CS"/>
</dbReference>
<comment type="caution">
    <text evidence="4">The sequence shown here is derived from an EMBL/GenBank/DDBJ whole genome shotgun (WGS) entry which is preliminary data.</text>
</comment>
<dbReference type="SUPFAM" id="SSF54826">
    <property type="entry name" value="Enolase N-terminal domain-like"/>
    <property type="match status" value="1"/>
</dbReference>
<dbReference type="SFLD" id="SFLDS00001">
    <property type="entry name" value="Enolase"/>
    <property type="match status" value="1"/>
</dbReference>
<dbReference type="InterPro" id="IPR029017">
    <property type="entry name" value="Enolase-like_N"/>
</dbReference>
<dbReference type="InterPro" id="IPR034593">
    <property type="entry name" value="DgoD-like"/>
</dbReference>
<name>A0A1F6CWE8_HANXR</name>
<reference evidence="4 5" key="1">
    <citation type="journal article" date="2016" name="Nat. Commun.">
        <title>Thousands of microbial genomes shed light on interconnected biogeochemical processes in an aquifer system.</title>
        <authorList>
            <person name="Anantharaman K."/>
            <person name="Brown C.T."/>
            <person name="Hug L.A."/>
            <person name="Sharon I."/>
            <person name="Castelle C.J."/>
            <person name="Probst A.J."/>
            <person name="Thomas B.C."/>
            <person name="Singh A."/>
            <person name="Wilkins M.J."/>
            <person name="Karaoz U."/>
            <person name="Brodie E.L."/>
            <person name="Williams K.H."/>
            <person name="Hubbard S.S."/>
            <person name="Banfield J.F."/>
        </authorList>
    </citation>
    <scope>NUCLEOTIDE SEQUENCE [LARGE SCALE GENOMIC DNA]</scope>
    <source>
        <strain evidence="5">RIFCSPLOWO2_12_FULL_64_10</strain>
    </source>
</reference>
<dbReference type="AlphaFoldDB" id="A0A1F6CWE8"/>
<dbReference type="Gene3D" id="3.20.20.120">
    <property type="entry name" value="Enolase-like C-terminal domain"/>
    <property type="match status" value="1"/>
</dbReference>
<gene>
    <name evidence="4" type="ORF">A3F84_13615</name>
</gene>
<dbReference type="Pfam" id="PF02746">
    <property type="entry name" value="MR_MLE_N"/>
    <property type="match status" value="1"/>
</dbReference>
<evidence type="ECO:0000256" key="2">
    <source>
        <dbReference type="ARBA" id="ARBA00022723"/>
    </source>
</evidence>
<dbReference type="PANTHER" id="PTHR48080:SF3">
    <property type="entry name" value="ENOLASE SUPERFAMILY MEMBER DDB_G0284701"/>
    <property type="match status" value="1"/>
</dbReference>
<dbReference type="Gene3D" id="3.30.390.10">
    <property type="entry name" value="Enolase-like, N-terminal domain"/>
    <property type="match status" value="1"/>
</dbReference>
<dbReference type="GO" id="GO:0046872">
    <property type="term" value="F:metal ion binding"/>
    <property type="evidence" value="ECO:0007669"/>
    <property type="project" value="UniProtKB-KW"/>
</dbReference>
<proteinExistence type="inferred from homology"/>
<comment type="similarity">
    <text evidence="1">Belongs to the mandelate racemase/muconate lactonizing enzyme family.</text>
</comment>
<dbReference type="EMBL" id="MFKF01000125">
    <property type="protein sequence ID" value="OGG53192.1"/>
    <property type="molecule type" value="Genomic_DNA"/>
</dbReference>
<evidence type="ECO:0000313" key="5">
    <source>
        <dbReference type="Proteomes" id="UP000178606"/>
    </source>
</evidence>
<dbReference type="CDD" id="cd03316">
    <property type="entry name" value="MR_like"/>
    <property type="match status" value="1"/>
</dbReference>
<dbReference type="InterPro" id="IPR013341">
    <property type="entry name" value="Mandelate_racemase_N_dom"/>
</dbReference>
<keyword evidence="2" id="KW-0479">Metal-binding</keyword>
<dbReference type="InterPro" id="IPR036849">
    <property type="entry name" value="Enolase-like_C_sf"/>
</dbReference>
<sequence length="387" mass="41921">MGMIAMKITGLDIHPVTVRRQHRTVVGQGRGTFIPGADAAPTRSHFAALELRTSEGITGLGEWSDVAAPGRLVSSTFRTKGYGPPEDLDIPALRAVLERALVGRSPFDIEAILSDLDLDRSTLCAVDSALYDAVGKALNTPVYNLIGGRVRDRMKISWVVYIRTTDLIGDEMRAMVDRGFTAFKLKVGSDIAHDEACVRIMRETAGPDAEIKLDASGAWTVEEAIQNIQRLTPYNLQGVESPVKGRGAADLAQVRHAVGVKIIEHVWDRWDYILDLIQRKSVDVINLFPEGCGGIHRCKKVLALAEAAGIDALLGSTVELGVGTAAQVHLGVSGPQVCYPSDLIGPAMYTEDIITRPFDYVEGHLAPPEGPGLGVELDRDQLERLKT</sequence>
<feature type="domain" description="Mandelate racemase/muconate lactonizing enzyme C-terminal" evidence="3">
    <location>
        <begin position="165"/>
        <end position="261"/>
    </location>
</feature>
<organism evidence="4 5">
    <name type="scientific">Handelsmanbacteria sp. (strain RIFCSPLOWO2_12_FULL_64_10)</name>
    <dbReference type="NCBI Taxonomy" id="1817868"/>
    <lineage>
        <taxon>Bacteria</taxon>
        <taxon>Candidatus Handelsmaniibacteriota</taxon>
    </lineage>
</organism>
<dbReference type="PROSITE" id="PS00908">
    <property type="entry name" value="MR_MLE_1"/>
    <property type="match status" value="1"/>
</dbReference>
<dbReference type="InterPro" id="IPR029065">
    <property type="entry name" value="Enolase_C-like"/>
</dbReference>
<evidence type="ECO:0000259" key="3">
    <source>
        <dbReference type="SMART" id="SM00922"/>
    </source>
</evidence>
<accession>A0A1F6CWE8</accession>
<dbReference type="PANTHER" id="PTHR48080">
    <property type="entry name" value="D-GALACTONATE DEHYDRATASE-RELATED"/>
    <property type="match status" value="1"/>
</dbReference>
<dbReference type="SMART" id="SM00922">
    <property type="entry name" value="MR_MLE"/>
    <property type="match status" value="1"/>
</dbReference>
<dbReference type="SUPFAM" id="SSF51604">
    <property type="entry name" value="Enolase C-terminal domain-like"/>
    <property type="match status" value="1"/>
</dbReference>
<evidence type="ECO:0000256" key="1">
    <source>
        <dbReference type="ARBA" id="ARBA00008031"/>
    </source>
</evidence>
<dbReference type="InterPro" id="IPR013342">
    <property type="entry name" value="Mandelate_racemase_C"/>
</dbReference>
<dbReference type="Pfam" id="PF13378">
    <property type="entry name" value="MR_MLE_C"/>
    <property type="match status" value="1"/>
</dbReference>
<dbReference type="GO" id="GO:0009063">
    <property type="term" value="P:amino acid catabolic process"/>
    <property type="evidence" value="ECO:0007669"/>
    <property type="project" value="InterPro"/>
</dbReference>
<dbReference type="Proteomes" id="UP000178606">
    <property type="component" value="Unassembled WGS sequence"/>
</dbReference>
<evidence type="ECO:0000313" key="4">
    <source>
        <dbReference type="EMBL" id="OGG53192.1"/>
    </source>
</evidence>